<organism evidence="1 2">
    <name type="scientific">Aspergillus carbonarius (strain ITEM 5010)</name>
    <dbReference type="NCBI Taxonomy" id="602072"/>
    <lineage>
        <taxon>Eukaryota</taxon>
        <taxon>Fungi</taxon>
        <taxon>Dikarya</taxon>
        <taxon>Ascomycota</taxon>
        <taxon>Pezizomycotina</taxon>
        <taxon>Eurotiomycetes</taxon>
        <taxon>Eurotiomycetidae</taxon>
        <taxon>Eurotiales</taxon>
        <taxon>Aspergillaceae</taxon>
        <taxon>Aspergillus</taxon>
        <taxon>Aspergillus subgen. Circumdati</taxon>
    </lineage>
</organism>
<reference evidence="2" key="1">
    <citation type="journal article" date="2017" name="Genome Biol.">
        <title>Comparative genomics reveals high biological diversity and specific adaptations in the industrially and medically important fungal genus Aspergillus.</title>
        <authorList>
            <person name="de Vries R.P."/>
            <person name="Riley R."/>
            <person name="Wiebenga A."/>
            <person name="Aguilar-Osorio G."/>
            <person name="Amillis S."/>
            <person name="Uchima C.A."/>
            <person name="Anderluh G."/>
            <person name="Asadollahi M."/>
            <person name="Askin M."/>
            <person name="Barry K."/>
            <person name="Battaglia E."/>
            <person name="Bayram O."/>
            <person name="Benocci T."/>
            <person name="Braus-Stromeyer S.A."/>
            <person name="Caldana C."/>
            <person name="Canovas D."/>
            <person name="Cerqueira G.C."/>
            <person name="Chen F."/>
            <person name="Chen W."/>
            <person name="Choi C."/>
            <person name="Clum A."/>
            <person name="Dos Santos R.A."/>
            <person name="Damasio A.R."/>
            <person name="Diallinas G."/>
            <person name="Emri T."/>
            <person name="Fekete E."/>
            <person name="Flipphi M."/>
            <person name="Freyberg S."/>
            <person name="Gallo A."/>
            <person name="Gournas C."/>
            <person name="Habgood R."/>
            <person name="Hainaut M."/>
            <person name="Harispe M.L."/>
            <person name="Henrissat B."/>
            <person name="Hilden K.S."/>
            <person name="Hope R."/>
            <person name="Hossain A."/>
            <person name="Karabika E."/>
            <person name="Karaffa L."/>
            <person name="Karanyi Z."/>
            <person name="Krasevec N."/>
            <person name="Kuo A."/>
            <person name="Kusch H."/>
            <person name="LaButti K."/>
            <person name="Lagendijk E.L."/>
            <person name="Lapidus A."/>
            <person name="Levasseur A."/>
            <person name="Lindquist E."/>
            <person name="Lipzen A."/>
            <person name="Logrieco A.F."/>
            <person name="MacCabe A."/>
            <person name="Maekelae M.R."/>
            <person name="Malavazi I."/>
            <person name="Melin P."/>
            <person name="Meyer V."/>
            <person name="Mielnichuk N."/>
            <person name="Miskei M."/>
            <person name="Molnar A.P."/>
            <person name="Mule G."/>
            <person name="Ngan C.Y."/>
            <person name="Orejas M."/>
            <person name="Orosz E."/>
            <person name="Ouedraogo J.P."/>
            <person name="Overkamp K.M."/>
            <person name="Park H.-S."/>
            <person name="Perrone G."/>
            <person name="Piumi F."/>
            <person name="Punt P.J."/>
            <person name="Ram A.F."/>
            <person name="Ramon A."/>
            <person name="Rauscher S."/>
            <person name="Record E."/>
            <person name="Riano-Pachon D.M."/>
            <person name="Robert V."/>
            <person name="Roehrig J."/>
            <person name="Ruller R."/>
            <person name="Salamov A."/>
            <person name="Salih N.S."/>
            <person name="Samson R.A."/>
            <person name="Sandor E."/>
            <person name="Sanguinetti M."/>
            <person name="Schuetze T."/>
            <person name="Sepcic K."/>
            <person name="Shelest E."/>
            <person name="Sherlock G."/>
            <person name="Sophianopoulou V."/>
            <person name="Squina F.M."/>
            <person name="Sun H."/>
            <person name="Susca A."/>
            <person name="Todd R.B."/>
            <person name="Tsang A."/>
            <person name="Unkles S.E."/>
            <person name="van de Wiele N."/>
            <person name="van Rossen-Uffink D."/>
            <person name="Oliveira J.V."/>
            <person name="Vesth T.C."/>
            <person name="Visser J."/>
            <person name="Yu J.-H."/>
            <person name="Zhou M."/>
            <person name="Andersen M.R."/>
            <person name="Archer D.B."/>
            <person name="Baker S.E."/>
            <person name="Benoit I."/>
            <person name="Brakhage A.A."/>
            <person name="Braus G.H."/>
            <person name="Fischer R."/>
            <person name="Frisvad J.C."/>
            <person name="Goldman G.H."/>
            <person name="Houbraken J."/>
            <person name="Oakley B."/>
            <person name="Pocsi I."/>
            <person name="Scazzocchio C."/>
            <person name="Seiboth B."/>
            <person name="vanKuyk P.A."/>
            <person name="Wortman J."/>
            <person name="Dyer P.S."/>
            <person name="Grigoriev I.V."/>
        </authorList>
    </citation>
    <scope>NUCLEOTIDE SEQUENCE [LARGE SCALE GENOMIC DNA]</scope>
    <source>
        <strain evidence="2">ITEM 5010</strain>
    </source>
</reference>
<accession>A0A1R3RVT5</accession>
<evidence type="ECO:0000313" key="2">
    <source>
        <dbReference type="Proteomes" id="UP000188318"/>
    </source>
</evidence>
<sequence>MYHGRGRTHRVIRGQSFLEGIWIFPVCPSEHTVNNFLTTGFGMRPETNPRGDLTFPIFFFRSEPTLSINCGPLDQGDAILSDSSRLLLPKRPELRREDPLPTMLDMCHFYS</sequence>
<dbReference type="EMBL" id="KV907495">
    <property type="protein sequence ID" value="OOF98568.1"/>
    <property type="molecule type" value="Genomic_DNA"/>
</dbReference>
<keyword evidence="2" id="KW-1185">Reference proteome</keyword>
<protein>
    <submittedName>
        <fullName evidence="1">Uncharacterized protein</fullName>
    </submittedName>
</protein>
<dbReference type="AlphaFoldDB" id="A0A1R3RVT5"/>
<evidence type="ECO:0000313" key="1">
    <source>
        <dbReference type="EMBL" id="OOF98568.1"/>
    </source>
</evidence>
<dbReference type="VEuPathDB" id="FungiDB:ASPCADRAFT_204322"/>
<gene>
    <name evidence="1" type="ORF">ASPCADRAFT_204322</name>
</gene>
<dbReference type="Proteomes" id="UP000188318">
    <property type="component" value="Unassembled WGS sequence"/>
</dbReference>
<name>A0A1R3RVT5_ASPC5</name>
<proteinExistence type="predicted"/>